<sequence length="524" mass="57486">MDTRVYVNGREICSKASDGVSTAAFPDPCWSPGPSVVPYPNTSSADALSNGTATVFIRNSMVAQEDRSFFSISTGDEPATNGLAKGVITGVIKGKAYFRSWSLNVKFEGYGVARHQDLMSHNHGSFPSNTPTFPYISRGVLGGIKDCSKENTQIEKRCKPDKDNSDVQQELKKESALRKALARRKKIQNKKNSNKWHWTEDHCAGLEIKMSGKDPKKVAKEFMDDISDSIDALKSELDYVSALKSKLTDMAKDAASKAFGKVITKAGIKQVAGSSVPGWGNAAMAAWTLGDAVYAGFEVSTIKSAAEEGLEQVKVLSEKADDIKKLIEQTENYKNLSPEEQLEKAQKLAEDAQDILASLNACVRARKCNLVPYSVKNAIKGARGSKVETAKKGGCCQGQTGHHLIYSHLLRETCKNYEESIAPTVCVEGTSWHSGSHGRIHMAMDDEITYLVENNRLNNNTMSMQQAIDAAVSAHKKTFPYADCSNRCIRAQLESYYLSICKDARLPAKDSRGNPITTEKERER</sequence>
<feature type="domain" description="Tox-GHH2" evidence="2">
    <location>
        <begin position="412"/>
        <end position="496"/>
    </location>
</feature>
<organism evidence="3 4">
    <name type="scientific">Proteus mirabilis</name>
    <dbReference type="NCBI Taxonomy" id="584"/>
    <lineage>
        <taxon>Bacteria</taxon>
        <taxon>Pseudomonadati</taxon>
        <taxon>Pseudomonadota</taxon>
        <taxon>Gammaproteobacteria</taxon>
        <taxon>Enterobacterales</taxon>
        <taxon>Morganellaceae</taxon>
        <taxon>Proteus</taxon>
    </lineage>
</organism>
<name>A0A379FGA5_PROMI</name>
<protein>
    <recommendedName>
        <fullName evidence="2">Tox-GHH2 domain-containing protein</fullName>
    </recommendedName>
</protein>
<evidence type="ECO:0000313" key="3">
    <source>
        <dbReference type="EMBL" id="SUC19088.1"/>
    </source>
</evidence>
<proteinExistence type="predicted"/>
<dbReference type="Proteomes" id="UP000254191">
    <property type="component" value="Unassembled WGS sequence"/>
</dbReference>
<dbReference type="Pfam" id="PF15635">
    <property type="entry name" value="Tox-GHH2"/>
    <property type="match status" value="1"/>
</dbReference>
<accession>A0A379FGA5</accession>
<dbReference type="Pfam" id="PF13665">
    <property type="entry name" value="Tox-PAAR-like"/>
    <property type="match status" value="1"/>
</dbReference>
<evidence type="ECO:0000256" key="1">
    <source>
        <dbReference type="SAM" id="Coils"/>
    </source>
</evidence>
<evidence type="ECO:0000313" key="4">
    <source>
        <dbReference type="Proteomes" id="UP000254191"/>
    </source>
</evidence>
<dbReference type="CDD" id="cd14740">
    <property type="entry name" value="PAAR_4"/>
    <property type="match status" value="1"/>
</dbReference>
<gene>
    <name evidence="3" type="ORF">NCTC11938_01066</name>
</gene>
<keyword evidence="1" id="KW-0175">Coiled coil</keyword>
<feature type="coiled-coil region" evidence="1">
    <location>
        <begin position="316"/>
        <end position="362"/>
    </location>
</feature>
<dbReference type="RefSeq" id="WP_150024369.1">
    <property type="nucleotide sequence ID" value="NZ_CAXOQN010000039.1"/>
</dbReference>
<dbReference type="EMBL" id="UGTS01000004">
    <property type="protein sequence ID" value="SUC19088.1"/>
    <property type="molecule type" value="Genomic_DNA"/>
</dbReference>
<reference evidence="3 4" key="1">
    <citation type="submission" date="2018-06" db="EMBL/GenBank/DDBJ databases">
        <authorList>
            <consortium name="Pathogen Informatics"/>
            <person name="Doyle S."/>
        </authorList>
    </citation>
    <scope>NUCLEOTIDE SEQUENCE [LARGE SCALE GENOMIC DNA]</scope>
    <source>
        <strain evidence="3 4">NCTC11938</strain>
    </source>
</reference>
<evidence type="ECO:0000259" key="2">
    <source>
        <dbReference type="Pfam" id="PF15635"/>
    </source>
</evidence>
<dbReference type="InterPro" id="IPR028917">
    <property type="entry name" value="Tox-GHH2_domain"/>
</dbReference>
<dbReference type="AlphaFoldDB" id="A0A379FGA5"/>